<name>A0A0P4W500_SCYOL</name>
<dbReference type="Pfam" id="PF13911">
    <property type="entry name" value="AhpC-TSA_2"/>
    <property type="match status" value="1"/>
</dbReference>
<dbReference type="Gene3D" id="3.40.30.10">
    <property type="entry name" value="Glutaredoxin"/>
    <property type="match status" value="1"/>
</dbReference>
<evidence type="ECO:0000313" key="1">
    <source>
        <dbReference type="EMBL" id="JAI63623.1"/>
    </source>
</evidence>
<dbReference type="EMBL" id="GDRN01071914">
    <property type="protein sequence ID" value="JAI63623.1"/>
    <property type="molecule type" value="Transcribed_RNA"/>
</dbReference>
<dbReference type="SUPFAM" id="SSF52833">
    <property type="entry name" value="Thioredoxin-like"/>
    <property type="match status" value="1"/>
</dbReference>
<dbReference type="AlphaFoldDB" id="A0A0P4W500"/>
<proteinExistence type="predicted"/>
<reference evidence="1" key="1">
    <citation type="submission" date="2015-09" db="EMBL/GenBank/DDBJ databases">
        <title>Scylla olivacea transcriptome.</title>
        <authorList>
            <person name="Ikhwanuddin M."/>
        </authorList>
    </citation>
    <scope>NUCLEOTIDE SEQUENCE</scope>
</reference>
<dbReference type="InterPro" id="IPR036249">
    <property type="entry name" value="Thioredoxin-like_sf"/>
</dbReference>
<organism evidence="1">
    <name type="scientific">Scylla olivacea</name>
    <name type="common">Orange mud crab</name>
    <name type="synonym">Cancer olivacea</name>
    <dbReference type="NCBI Taxonomy" id="85551"/>
    <lineage>
        <taxon>Eukaryota</taxon>
        <taxon>Metazoa</taxon>
        <taxon>Ecdysozoa</taxon>
        <taxon>Arthropoda</taxon>
        <taxon>Crustacea</taxon>
        <taxon>Multicrustacea</taxon>
        <taxon>Malacostraca</taxon>
        <taxon>Eumalacostraca</taxon>
        <taxon>Eucarida</taxon>
        <taxon>Decapoda</taxon>
        <taxon>Pleocyemata</taxon>
        <taxon>Brachyura</taxon>
        <taxon>Eubrachyura</taxon>
        <taxon>Portunoidea</taxon>
        <taxon>Portunidae</taxon>
        <taxon>Portuninae</taxon>
        <taxon>Scylla</taxon>
    </lineage>
</organism>
<protein>
    <submittedName>
        <fullName evidence="1">Uncharacterized protein</fullName>
    </submittedName>
</protein>
<dbReference type="InterPro" id="IPR032801">
    <property type="entry name" value="PXL2A/B/C"/>
</dbReference>
<sequence>MSGAERWLQETKCPFPYYRDPARALYCHFGLKRSIKNVWNTSTLRFYGCESAKGTPLPHSYSDIEDDPHQMGGDFILDKDFKIVFIHRSKTPSDRPVVDEILEALKYTIESD</sequence>
<accession>A0A0P4W500</accession>